<proteinExistence type="predicted"/>
<dbReference type="RefSeq" id="WP_185028248.1">
    <property type="nucleotide sequence ID" value="NZ_BNBN01000004.1"/>
</dbReference>
<reference evidence="1 2" key="1">
    <citation type="submission" date="2020-08" db="EMBL/GenBank/DDBJ databases">
        <title>Genomic Encyclopedia of Type Strains, Phase IV (KMG-IV): sequencing the most valuable type-strain genomes for metagenomic binning, comparative biology and taxonomic classification.</title>
        <authorList>
            <person name="Goeker M."/>
        </authorList>
    </citation>
    <scope>NUCLEOTIDE SEQUENCE [LARGE SCALE GENOMIC DNA]</scope>
    <source>
        <strain evidence="1 2">DSM 40141</strain>
    </source>
</reference>
<evidence type="ECO:0000313" key="1">
    <source>
        <dbReference type="EMBL" id="MBB6435057.1"/>
    </source>
</evidence>
<dbReference type="Proteomes" id="UP000540423">
    <property type="component" value="Unassembled WGS sequence"/>
</dbReference>
<dbReference type="EMBL" id="JACHEM010000003">
    <property type="protein sequence ID" value="MBB6435057.1"/>
    <property type="molecule type" value="Genomic_DNA"/>
</dbReference>
<protein>
    <submittedName>
        <fullName evidence="1">Uncharacterized protein</fullName>
    </submittedName>
</protein>
<accession>A0A7X0LNN5</accession>
<dbReference type="AlphaFoldDB" id="A0A7X0LNN5"/>
<keyword evidence="2" id="KW-1185">Reference proteome</keyword>
<evidence type="ECO:0000313" key="2">
    <source>
        <dbReference type="Proteomes" id="UP000540423"/>
    </source>
</evidence>
<organism evidence="1 2">
    <name type="scientific">Streptomyces candidus</name>
    <dbReference type="NCBI Taxonomy" id="67283"/>
    <lineage>
        <taxon>Bacteria</taxon>
        <taxon>Bacillati</taxon>
        <taxon>Actinomycetota</taxon>
        <taxon>Actinomycetes</taxon>
        <taxon>Kitasatosporales</taxon>
        <taxon>Streptomycetaceae</taxon>
        <taxon>Streptomyces</taxon>
    </lineage>
</organism>
<comment type="caution">
    <text evidence="1">The sequence shown here is derived from an EMBL/GenBank/DDBJ whole genome shotgun (WGS) entry which is preliminary data.</text>
</comment>
<gene>
    <name evidence="1" type="ORF">HNQ79_001508</name>
</gene>
<sequence>MVTRLPRRHVILAAVALVLQLVLLHAHASQPPARPALTHEAGRLAP</sequence>
<name>A0A7X0LNN5_9ACTN</name>